<dbReference type="EMBL" id="BMAO01011121">
    <property type="protein sequence ID" value="GFQ71492.1"/>
    <property type="molecule type" value="Genomic_DNA"/>
</dbReference>
<reference evidence="2" key="1">
    <citation type="submission" date="2020-07" db="EMBL/GenBank/DDBJ databases">
        <title>Multicomponent nature underlies the extraordinary mechanical properties of spider dragline silk.</title>
        <authorList>
            <person name="Kono N."/>
            <person name="Nakamura H."/>
            <person name="Mori M."/>
            <person name="Yoshida Y."/>
            <person name="Ohtoshi R."/>
            <person name="Malay A.D."/>
            <person name="Moran D.A.P."/>
            <person name="Tomita M."/>
            <person name="Numata K."/>
            <person name="Arakawa K."/>
        </authorList>
    </citation>
    <scope>NUCLEOTIDE SEQUENCE</scope>
</reference>
<evidence type="ECO:0000313" key="3">
    <source>
        <dbReference type="Proteomes" id="UP000887116"/>
    </source>
</evidence>
<proteinExistence type="predicted"/>
<keyword evidence="3" id="KW-1185">Reference proteome</keyword>
<accession>A0A8X6HCM3</accession>
<comment type="caution">
    <text evidence="2">The sequence shown here is derived from an EMBL/GenBank/DDBJ whole genome shotgun (WGS) entry which is preliminary data.</text>
</comment>
<feature type="compositionally biased region" description="Basic residues" evidence="1">
    <location>
        <begin position="123"/>
        <end position="134"/>
    </location>
</feature>
<evidence type="ECO:0000256" key="1">
    <source>
        <dbReference type="SAM" id="MobiDB-lite"/>
    </source>
</evidence>
<feature type="compositionally biased region" description="Basic and acidic residues" evidence="1">
    <location>
        <begin position="112"/>
        <end position="122"/>
    </location>
</feature>
<gene>
    <name evidence="2" type="ORF">TNCT_54751</name>
</gene>
<feature type="region of interest" description="Disordered" evidence="1">
    <location>
        <begin position="86"/>
        <end position="181"/>
    </location>
</feature>
<dbReference type="AlphaFoldDB" id="A0A8X6HCM3"/>
<feature type="compositionally biased region" description="Polar residues" evidence="1">
    <location>
        <begin position="162"/>
        <end position="173"/>
    </location>
</feature>
<evidence type="ECO:0000313" key="2">
    <source>
        <dbReference type="EMBL" id="GFQ71492.1"/>
    </source>
</evidence>
<sequence>MEVDPPDPSDICRKRTDLMLIVETSEILSSNLMPFLKRPDTEQNIPLKEVIRNQIKEHQQGKDAALAELDSLPPCVTPNCGSCATNNFPPSTSSTMTEESTAKIATPPNNVKDPKIIEDNPQLKRKNKKKRKKTKDVTDDFVFPKRIARPTSPTPSEPIVSRISNPTLKSMTNNKKHPRSE</sequence>
<organism evidence="2 3">
    <name type="scientific">Trichonephila clavata</name>
    <name type="common">Joro spider</name>
    <name type="synonym">Nephila clavata</name>
    <dbReference type="NCBI Taxonomy" id="2740835"/>
    <lineage>
        <taxon>Eukaryota</taxon>
        <taxon>Metazoa</taxon>
        <taxon>Ecdysozoa</taxon>
        <taxon>Arthropoda</taxon>
        <taxon>Chelicerata</taxon>
        <taxon>Arachnida</taxon>
        <taxon>Araneae</taxon>
        <taxon>Araneomorphae</taxon>
        <taxon>Entelegynae</taxon>
        <taxon>Araneoidea</taxon>
        <taxon>Nephilidae</taxon>
        <taxon>Trichonephila</taxon>
    </lineage>
</organism>
<protein>
    <submittedName>
        <fullName evidence="2">Uncharacterized protein</fullName>
    </submittedName>
</protein>
<dbReference type="Proteomes" id="UP000887116">
    <property type="component" value="Unassembled WGS sequence"/>
</dbReference>
<name>A0A8X6HCM3_TRICU</name>